<comment type="caution">
    <text evidence="6">The sequence shown here is derived from an EMBL/GenBank/DDBJ whole genome shotgun (WGS) entry which is preliminary data.</text>
</comment>
<dbReference type="InterPro" id="IPR013324">
    <property type="entry name" value="RNA_pol_sigma_r3/r4-like"/>
</dbReference>
<evidence type="ECO:0000256" key="3">
    <source>
        <dbReference type="ARBA" id="ARBA00023082"/>
    </source>
</evidence>
<evidence type="ECO:0000256" key="4">
    <source>
        <dbReference type="ARBA" id="ARBA00023163"/>
    </source>
</evidence>
<protein>
    <submittedName>
        <fullName evidence="6">Sigma-70 family RNA polymerase sigma factor</fullName>
    </submittedName>
</protein>
<dbReference type="EMBL" id="JAOTIF010000041">
    <property type="protein sequence ID" value="MCU7552676.1"/>
    <property type="molecule type" value="Genomic_DNA"/>
</dbReference>
<evidence type="ECO:0000259" key="5">
    <source>
        <dbReference type="Pfam" id="PF08281"/>
    </source>
</evidence>
<dbReference type="CDD" id="cd06171">
    <property type="entry name" value="Sigma70_r4"/>
    <property type="match status" value="1"/>
</dbReference>
<dbReference type="GO" id="GO:0016987">
    <property type="term" value="F:sigma factor activity"/>
    <property type="evidence" value="ECO:0007669"/>
    <property type="project" value="UniProtKB-KW"/>
</dbReference>
<keyword evidence="2" id="KW-0805">Transcription regulation</keyword>
<comment type="similarity">
    <text evidence="1">Belongs to the sigma-70 factor family. ECF subfamily.</text>
</comment>
<reference evidence="6" key="2">
    <citation type="submission" date="2023-04" db="EMBL/GenBank/DDBJ databases">
        <title>Paracnuella aquatica gen. nov., sp. nov., a member of the family Chitinophagaceae isolated from a hot spring.</title>
        <authorList>
            <person name="Wang C."/>
        </authorList>
    </citation>
    <scope>NUCLEOTIDE SEQUENCE</scope>
    <source>
        <strain evidence="6">LB-8</strain>
    </source>
</reference>
<dbReference type="Gene3D" id="1.10.1740.10">
    <property type="match status" value="1"/>
</dbReference>
<dbReference type="NCBIfam" id="TIGR02937">
    <property type="entry name" value="sigma70-ECF"/>
    <property type="match status" value="1"/>
</dbReference>
<keyword evidence="4" id="KW-0804">Transcription</keyword>
<gene>
    <name evidence="6" type="ORF">OCK74_26385</name>
</gene>
<dbReference type="SUPFAM" id="SSF88659">
    <property type="entry name" value="Sigma3 and sigma4 domains of RNA polymerase sigma factors"/>
    <property type="match status" value="1"/>
</dbReference>
<evidence type="ECO:0000313" key="6">
    <source>
        <dbReference type="EMBL" id="MCU7552676.1"/>
    </source>
</evidence>
<organism evidence="6 7">
    <name type="scientific">Paraflavisolibacter caeni</name>
    <dbReference type="NCBI Taxonomy" id="2982496"/>
    <lineage>
        <taxon>Bacteria</taxon>
        <taxon>Pseudomonadati</taxon>
        <taxon>Bacteroidota</taxon>
        <taxon>Chitinophagia</taxon>
        <taxon>Chitinophagales</taxon>
        <taxon>Chitinophagaceae</taxon>
        <taxon>Paraflavisolibacter</taxon>
    </lineage>
</organism>
<proteinExistence type="inferred from homology"/>
<evidence type="ECO:0000313" key="7">
    <source>
        <dbReference type="Proteomes" id="UP001155483"/>
    </source>
</evidence>
<dbReference type="RefSeq" id="WP_279300114.1">
    <property type="nucleotide sequence ID" value="NZ_JAOTIF010000041.1"/>
</dbReference>
<dbReference type="SUPFAM" id="SSF88946">
    <property type="entry name" value="Sigma2 domain of RNA polymerase sigma factors"/>
    <property type="match status" value="1"/>
</dbReference>
<dbReference type="GO" id="GO:0006352">
    <property type="term" value="P:DNA-templated transcription initiation"/>
    <property type="evidence" value="ECO:0007669"/>
    <property type="project" value="InterPro"/>
</dbReference>
<dbReference type="InterPro" id="IPR014284">
    <property type="entry name" value="RNA_pol_sigma-70_dom"/>
</dbReference>
<dbReference type="Gene3D" id="1.10.10.10">
    <property type="entry name" value="Winged helix-like DNA-binding domain superfamily/Winged helix DNA-binding domain"/>
    <property type="match status" value="1"/>
</dbReference>
<dbReference type="Proteomes" id="UP001155483">
    <property type="component" value="Unassembled WGS sequence"/>
</dbReference>
<dbReference type="Pfam" id="PF08281">
    <property type="entry name" value="Sigma70_r4_2"/>
    <property type="match status" value="1"/>
</dbReference>
<feature type="domain" description="RNA polymerase sigma factor 70 region 4 type 2" evidence="5">
    <location>
        <begin position="132"/>
        <end position="183"/>
    </location>
</feature>
<dbReference type="AlphaFoldDB" id="A0A9X2Y0Y2"/>
<keyword evidence="7" id="KW-1185">Reference proteome</keyword>
<keyword evidence="3" id="KW-0731">Sigma factor</keyword>
<accession>A0A9X2Y0Y2</accession>
<dbReference type="InterPro" id="IPR036388">
    <property type="entry name" value="WH-like_DNA-bd_sf"/>
</dbReference>
<dbReference type="InterPro" id="IPR013325">
    <property type="entry name" value="RNA_pol_sigma_r2"/>
</dbReference>
<name>A0A9X2Y0Y2_9BACT</name>
<dbReference type="GO" id="GO:0003677">
    <property type="term" value="F:DNA binding"/>
    <property type="evidence" value="ECO:0007669"/>
    <property type="project" value="InterPro"/>
</dbReference>
<evidence type="ECO:0000256" key="1">
    <source>
        <dbReference type="ARBA" id="ARBA00010641"/>
    </source>
</evidence>
<dbReference type="InterPro" id="IPR039425">
    <property type="entry name" value="RNA_pol_sigma-70-like"/>
</dbReference>
<dbReference type="InterPro" id="IPR013249">
    <property type="entry name" value="RNA_pol_sigma70_r4_t2"/>
</dbReference>
<sequence>MKVAYKTTFVLQPIDMDKQTWQHIIDGDQEAYSRIYIGYFKKLFNYGRKFTVDETLIEDCIQEMFMDIWGKKEKMLEVDSYNSYFYSSFRFILFRKMKNAGKTVQSNEFEDEPEFSSEYLLIKRETDREMQQALHSALGELTPRQREAIFLRFYEGLSYEDVATILNISVKATYKIMARSLLTLKEHMVLPLVLVIALLRMGELRG</sequence>
<evidence type="ECO:0000256" key="2">
    <source>
        <dbReference type="ARBA" id="ARBA00023015"/>
    </source>
</evidence>
<dbReference type="PANTHER" id="PTHR43133">
    <property type="entry name" value="RNA POLYMERASE ECF-TYPE SIGMA FACTO"/>
    <property type="match status" value="1"/>
</dbReference>
<dbReference type="PANTHER" id="PTHR43133:SF46">
    <property type="entry name" value="RNA POLYMERASE SIGMA-70 FACTOR ECF SUBFAMILY"/>
    <property type="match status" value="1"/>
</dbReference>
<reference evidence="6" key="1">
    <citation type="submission" date="2022-09" db="EMBL/GenBank/DDBJ databases">
        <authorList>
            <person name="Yuan C."/>
            <person name="Ke Z."/>
        </authorList>
    </citation>
    <scope>NUCLEOTIDE SEQUENCE</scope>
    <source>
        <strain evidence="6">LB-8</strain>
    </source>
</reference>